<keyword evidence="2" id="KW-1185">Reference proteome</keyword>
<proteinExistence type="predicted"/>
<dbReference type="AlphaFoldDB" id="A0A8J3K8H3"/>
<dbReference type="EMBL" id="BONG01000023">
    <property type="protein sequence ID" value="GIF90444.1"/>
    <property type="molecule type" value="Genomic_DNA"/>
</dbReference>
<accession>A0A8J3K8H3</accession>
<sequence>MVEESFDEVQPAGSRRGEMQVVPRVWLQLPFDRGGLAGGEVIHDQVHVEDCQLADNGQDHRLR</sequence>
<protein>
    <submittedName>
        <fullName evidence="1">Uncharacterized protein</fullName>
    </submittedName>
</protein>
<name>A0A8J3K8H3_9ACTN</name>
<organism evidence="1 2">
    <name type="scientific">Catellatospora chokoriensis</name>
    <dbReference type="NCBI Taxonomy" id="310353"/>
    <lineage>
        <taxon>Bacteria</taxon>
        <taxon>Bacillati</taxon>
        <taxon>Actinomycetota</taxon>
        <taxon>Actinomycetes</taxon>
        <taxon>Micromonosporales</taxon>
        <taxon>Micromonosporaceae</taxon>
        <taxon>Catellatospora</taxon>
    </lineage>
</organism>
<dbReference type="Proteomes" id="UP000619293">
    <property type="component" value="Unassembled WGS sequence"/>
</dbReference>
<dbReference type="RefSeq" id="WP_191842593.1">
    <property type="nucleotide sequence ID" value="NZ_BAAALB010000024.1"/>
</dbReference>
<evidence type="ECO:0000313" key="2">
    <source>
        <dbReference type="Proteomes" id="UP000619293"/>
    </source>
</evidence>
<reference evidence="1 2" key="1">
    <citation type="submission" date="2021-01" db="EMBL/GenBank/DDBJ databases">
        <title>Whole genome shotgun sequence of Catellatospora chokoriensis NBRC 107358.</title>
        <authorList>
            <person name="Komaki H."/>
            <person name="Tamura T."/>
        </authorList>
    </citation>
    <scope>NUCLEOTIDE SEQUENCE [LARGE SCALE GENOMIC DNA]</scope>
    <source>
        <strain evidence="1 2">NBRC 107358</strain>
    </source>
</reference>
<gene>
    <name evidence="1" type="ORF">Cch02nite_38880</name>
</gene>
<evidence type="ECO:0000313" key="1">
    <source>
        <dbReference type="EMBL" id="GIF90444.1"/>
    </source>
</evidence>
<comment type="caution">
    <text evidence="1">The sequence shown here is derived from an EMBL/GenBank/DDBJ whole genome shotgun (WGS) entry which is preliminary data.</text>
</comment>